<reference evidence="11" key="1">
    <citation type="submission" date="2021-01" db="EMBL/GenBank/DDBJ databases">
        <title>Genome public.</title>
        <authorList>
            <person name="Liu C."/>
            <person name="Sun Q."/>
        </authorList>
    </citation>
    <scope>NUCLEOTIDE SEQUENCE [LARGE SCALE GENOMIC DNA]</scope>
    <source>
        <strain evidence="11">YIM B02505</strain>
    </source>
</reference>
<dbReference type="Proteomes" id="UP000596739">
    <property type="component" value="Unassembled WGS sequence"/>
</dbReference>
<evidence type="ECO:0000256" key="5">
    <source>
        <dbReference type="ARBA" id="ARBA00023136"/>
    </source>
</evidence>
<evidence type="ECO:0000256" key="3">
    <source>
        <dbReference type="ARBA" id="ARBA00022692"/>
    </source>
</evidence>
<evidence type="ECO:0000256" key="6">
    <source>
        <dbReference type="ARBA" id="ARBA00038076"/>
    </source>
</evidence>
<comment type="caution">
    <text evidence="10">The sequence shown here is derived from an EMBL/GenBank/DDBJ whole genome shotgun (WGS) entry which is preliminary data.</text>
</comment>
<feature type="transmembrane region" description="Helical" evidence="7">
    <location>
        <begin position="338"/>
        <end position="361"/>
    </location>
</feature>
<evidence type="ECO:0000256" key="2">
    <source>
        <dbReference type="ARBA" id="ARBA00022475"/>
    </source>
</evidence>
<feature type="domain" description="MacB-like periplasmic core" evidence="9">
    <location>
        <begin position="21"/>
        <end position="209"/>
    </location>
</feature>
<dbReference type="InterPro" id="IPR050250">
    <property type="entry name" value="Macrolide_Exporter_MacB"/>
</dbReference>
<sequence>MISSYKEITGRYLKANKKRALLTIIGIVLSVALISTIGLFFKGMQQVELDNARENYGSFHVMYKDTTDKVFEQVVNNPKVAKYGYYKVDEEIKLKDDIIASKLVTTNKALELLPFKVKEGRMPKNEQEIAVERWALSHIAQSIAVGDKINIGDKDYTLVGILEDSFSIQDGNRARIITKNDNLSKEDSILLVQVKSGTNLRKAVNELTKIGDEKKVSENGPVLRMEGAGREGDGLGGLWSAVIIIVSIVVVCTVAVIYNSFQIGVVERMKEFGLLRAVGTTPKQIRFIVLKEATILAFIAVPIGLIFGIIAISILSFVFKLIGSDSVVATKLVISPSILIVSFVVGIISVYLSALLPAIFAGRISPLLAISSRSSITKGKIKKTENRIIKKLFGFEGSMAAKNIKRNRKRYRITVFSIVISIVLFITFSSFMDMTLTVTTEPNESRDIHFTIYNNDYDEHKTNTSLNSMIEDVKKLNPVKDVYKNYRYYQFKSVIDSSKELKEVKNIGNIYESINYNGKKQTSVISSVQPFDDKSLEASKKYLVEGSIDKDKLEKENGVILIKKDRIDNESTKKKYLGPIANIKVGDQISIQYDETTNVSSESEAEVKQKEFGEGKVITVKVMGIVSTDPFDNSGNPSGLKLITTEALTKKFVEKDKLDPTSLLIKIKDIKADKTAAEQIENLTKSNTSLHVYNQIDNNRRDKASNLMIQILIYGFITVISLISSVNIINTITTNIILRKREFAALKSIGLTQKGLKKMIVLEGILYAVAGTIYGSIIGCGLSYLLYRAIGGVREFAWKVPIGAMIISFIGSLIVGYLSVLSPLSRIKKTNLIEAIREE</sequence>
<feature type="transmembrane region" description="Helical" evidence="7">
    <location>
        <begin position="293"/>
        <end position="318"/>
    </location>
</feature>
<dbReference type="PANTHER" id="PTHR30572">
    <property type="entry name" value="MEMBRANE COMPONENT OF TRANSPORTER-RELATED"/>
    <property type="match status" value="1"/>
</dbReference>
<feature type="transmembrane region" description="Helical" evidence="7">
    <location>
        <begin position="711"/>
        <end position="738"/>
    </location>
</feature>
<keyword evidence="5 7" id="KW-0472">Membrane</keyword>
<dbReference type="Pfam" id="PF02687">
    <property type="entry name" value="FtsX"/>
    <property type="match status" value="2"/>
</dbReference>
<feature type="domain" description="ABC3 transporter permease C-terminal" evidence="8">
    <location>
        <begin position="716"/>
        <end position="831"/>
    </location>
</feature>
<name>A0ABS1EQ34_9CLOT</name>
<evidence type="ECO:0000259" key="9">
    <source>
        <dbReference type="Pfam" id="PF12704"/>
    </source>
</evidence>
<keyword evidence="11" id="KW-1185">Reference proteome</keyword>
<organism evidence="10 11">
    <name type="scientific">Clostridium yunnanense</name>
    <dbReference type="NCBI Taxonomy" id="2800325"/>
    <lineage>
        <taxon>Bacteria</taxon>
        <taxon>Bacillati</taxon>
        <taxon>Bacillota</taxon>
        <taxon>Clostridia</taxon>
        <taxon>Eubacteriales</taxon>
        <taxon>Clostridiaceae</taxon>
        <taxon>Clostridium</taxon>
    </lineage>
</organism>
<dbReference type="EMBL" id="JAENHN010000037">
    <property type="protein sequence ID" value="MBK1811466.1"/>
    <property type="molecule type" value="Genomic_DNA"/>
</dbReference>
<feature type="transmembrane region" description="Helical" evidence="7">
    <location>
        <begin position="20"/>
        <end position="41"/>
    </location>
</feature>
<dbReference type="Pfam" id="PF12704">
    <property type="entry name" value="MacB_PCD"/>
    <property type="match status" value="1"/>
</dbReference>
<feature type="transmembrane region" description="Helical" evidence="7">
    <location>
        <begin position="759"/>
        <end position="786"/>
    </location>
</feature>
<dbReference type="InterPro" id="IPR025857">
    <property type="entry name" value="MacB_PCD"/>
</dbReference>
<keyword evidence="4 7" id="KW-1133">Transmembrane helix</keyword>
<dbReference type="RefSeq" id="WP_200269682.1">
    <property type="nucleotide sequence ID" value="NZ_JAENHN010000037.1"/>
</dbReference>
<comment type="similarity">
    <text evidence="6">Belongs to the ABC-4 integral membrane protein family.</text>
</comment>
<protein>
    <submittedName>
        <fullName evidence="10">FtsX-like permease family protein</fullName>
    </submittedName>
</protein>
<feature type="domain" description="ABC3 transporter permease C-terminal" evidence="8">
    <location>
        <begin position="243"/>
        <end position="366"/>
    </location>
</feature>
<evidence type="ECO:0000256" key="1">
    <source>
        <dbReference type="ARBA" id="ARBA00004651"/>
    </source>
</evidence>
<proteinExistence type="inferred from homology"/>
<keyword evidence="3 7" id="KW-0812">Transmembrane</keyword>
<evidence type="ECO:0000313" key="11">
    <source>
        <dbReference type="Proteomes" id="UP000596739"/>
    </source>
</evidence>
<keyword evidence="2" id="KW-1003">Cell membrane</keyword>
<evidence type="ECO:0000256" key="7">
    <source>
        <dbReference type="SAM" id="Phobius"/>
    </source>
</evidence>
<feature type="transmembrane region" description="Helical" evidence="7">
    <location>
        <begin position="238"/>
        <end position="261"/>
    </location>
</feature>
<accession>A0ABS1EQ34</accession>
<evidence type="ECO:0000259" key="8">
    <source>
        <dbReference type="Pfam" id="PF02687"/>
    </source>
</evidence>
<feature type="transmembrane region" description="Helical" evidence="7">
    <location>
        <begin position="798"/>
        <end position="820"/>
    </location>
</feature>
<dbReference type="PANTHER" id="PTHR30572:SF4">
    <property type="entry name" value="ABC TRANSPORTER PERMEASE YTRF"/>
    <property type="match status" value="1"/>
</dbReference>
<comment type="subcellular location">
    <subcellularLocation>
        <location evidence="1">Cell membrane</location>
        <topology evidence="1">Multi-pass membrane protein</topology>
    </subcellularLocation>
</comment>
<gene>
    <name evidence="10" type="ORF">JHL18_12630</name>
</gene>
<feature type="transmembrane region" description="Helical" evidence="7">
    <location>
        <begin position="413"/>
        <end position="432"/>
    </location>
</feature>
<evidence type="ECO:0000256" key="4">
    <source>
        <dbReference type="ARBA" id="ARBA00022989"/>
    </source>
</evidence>
<evidence type="ECO:0000313" key="10">
    <source>
        <dbReference type="EMBL" id="MBK1811466.1"/>
    </source>
</evidence>
<dbReference type="InterPro" id="IPR003838">
    <property type="entry name" value="ABC3_permease_C"/>
</dbReference>